<feature type="domain" description="Amine oxidase" evidence="1">
    <location>
        <begin position="10"/>
        <end position="301"/>
    </location>
</feature>
<dbReference type="GO" id="GO:0016491">
    <property type="term" value="F:oxidoreductase activity"/>
    <property type="evidence" value="ECO:0007669"/>
    <property type="project" value="InterPro"/>
</dbReference>
<dbReference type="Gene3D" id="3.50.50.60">
    <property type="entry name" value="FAD/NAD(P)-binding domain"/>
    <property type="match status" value="1"/>
</dbReference>
<protein>
    <submittedName>
        <fullName evidence="2">FAD-dependent oxidoreductase</fullName>
    </submittedName>
</protein>
<keyword evidence="3" id="KW-1185">Reference proteome</keyword>
<dbReference type="EMBL" id="JAFREP010000022">
    <property type="protein sequence ID" value="MBO1321123.1"/>
    <property type="molecule type" value="Genomic_DNA"/>
</dbReference>
<evidence type="ECO:0000259" key="1">
    <source>
        <dbReference type="Pfam" id="PF01593"/>
    </source>
</evidence>
<comment type="caution">
    <text evidence="2">The sequence shown here is derived from an EMBL/GenBank/DDBJ whole genome shotgun (WGS) entry which is preliminary data.</text>
</comment>
<dbReference type="InterPro" id="IPR002937">
    <property type="entry name" value="Amino_oxidase"/>
</dbReference>
<reference evidence="2" key="1">
    <citation type="submission" date="2021-03" db="EMBL/GenBank/DDBJ databases">
        <authorList>
            <person name="Wang G."/>
        </authorList>
    </citation>
    <scope>NUCLEOTIDE SEQUENCE</scope>
    <source>
        <strain evidence="2">KCTC 12899</strain>
    </source>
</reference>
<dbReference type="InterPro" id="IPR036188">
    <property type="entry name" value="FAD/NAD-bd_sf"/>
</dbReference>
<evidence type="ECO:0000313" key="2">
    <source>
        <dbReference type="EMBL" id="MBO1321123.1"/>
    </source>
</evidence>
<dbReference type="RefSeq" id="WP_207861098.1">
    <property type="nucleotide sequence ID" value="NZ_JAFREP010000022.1"/>
</dbReference>
<accession>A0A8J7U450</accession>
<dbReference type="Pfam" id="PF01593">
    <property type="entry name" value="Amino_oxidase"/>
    <property type="match status" value="1"/>
</dbReference>
<gene>
    <name evidence="2" type="ORF">J3U88_21770</name>
</gene>
<name>A0A8J7U450_9BACT</name>
<evidence type="ECO:0000313" key="3">
    <source>
        <dbReference type="Proteomes" id="UP000664417"/>
    </source>
</evidence>
<dbReference type="SUPFAM" id="SSF51905">
    <property type="entry name" value="FAD/NAD(P)-binding domain"/>
    <property type="match status" value="1"/>
</dbReference>
<dbReference type="InterPro" id="IPR050464">
    <property type="entry name" value="Zeta_carotene_desat/Oxidored"/>
</dbReference>
<organism evidence="2 3">
    <name type="scientific">Acanthopleuribacter pedis</name>
    <dbReference type="NCBI Taxonomy" id="442870"/>
    <lineage>
        <taxon>Bacteria</taxon>
        <taxon>Pseudomonadati</taxon>
        <taxon>Acidobacteriota</taxon>
        <taxon>Holophagae</taxon>
        <taxon>Acanthopleuribacterales</taxon>
        <taxon>Acanthopleuribacteraceae</taxon>
        <taxon>Acanthopleuribacter</taxon>
    </lineage>
</organism>
<dbReference type="AlphaFoldDB" id="A0A8J7U450"/>
<dbReference type="Proteomes" id="UP000664417">
    <property type="component" value="Unassembled WGS sequence"/>
</dbReference>
<dbReference type="PANTHER" id="PTHR42923">
    <property type="entry name" value="PROTOPORPHYRINOGEN OXIDASE"/>
    <property type="match status" value="1"/>
</dbReference>
<dbReference type="PANTHER" id="PTHR42923:SF17">
    <property type="entry name" value="AMINE OXIDASE DOMAIN-CONTAINING PROTEIN"/>
    <property type="match status" value="1"/>
</dbReference>
<sequence>MNIAVIGSGISGLTAAYHLSKDHQVTVFEARNRLGGHTHTVDVPLPDGKTAAVDTGFIVYNEKTYPLFTELLATLQVATQPSDMSFSVKCERTGLEYNGHTLNTLFAQRRNLVKPGFWLMIRDILRFNDHAKMLAVDPDLDQTQTLGDYLDREGYGSAFVEQYILPMGAAIWSSGRDGMLAFPLAFFLRFFHNHGMLNINDRPQWRVLQGGSRSYLAPLTAPFADSIRLNSPVTAIRRLPHEVLIEVDHGEVARFNAVVIAAHSDQALRLLEDPSPEEQRVLGAVPYSSNHTVLHWDDRVLPRAKRAWAAWNYHRLREDRETVSLTYNMNILQSLDLPRTYCVTLNYPGSIDRNKIVRELTYQHPIFTVAGERAKTDHGLISGHRNTYYCGAYWFNGFHEDGVRSGLRVVSQIKQDAATREVVAI</sequence>
<proteinExistence type="predicted"/>